<dbReference type="GO" id="GO:0006355">
    <property type="term" value="P:regulation of DNA-templated transcription"/>
    <property type="evidence" value="ECO:0007669"/>
    <property type="project" value="InterPro"/>
</dbReference>
<comment type="caution">
    <text evidence="2">The sequence shown here is derived from an EMBL/GenBank/DDBJ whole genome shotgun (WGS) entry which is preliminary data.</text>
</comment>
<dbReference type="InterPro" id="IPR051797">
    <property type="entry name" value="TrmB-like"/>
</dbReference>
<dbReference type="InterPro" id="IPR036388">
    <property type="entry name" value="WH-like_DNA-bd_sf"/>
</dbReference>
<dbReference type="GO" id="GO:0003677">
    <property type="term" value="F:DNA binding"/>
    <property type="evidence" value="ECO:0007669"/>
    <property type="project" value="InterPro"/>
</dbReference>
<dbReference type="Gene3D" id="1.10.10.10">
    <property type="entry name" value="Winged helix-like DNA-binding domain superfamily/Winged helix DNA-binding domain"/>
    <property type="match status" value="1"/>
</dbReference>
<dbReference type="RefSeq" id="WP_147139475.1">
    <property type="nucleotide sequence ID" value="NZ_BAABIJ010000002.1"/>
</dbReference>
<organism evidence="2 3">
    <name type="scientific">Stackebrandtia albiflava</name>
    <dbReference type="NCBI Taxonomy" id="406432"/>
    <lineage>
        <taxon>Bacteria</taxon>
        <taxon>Bacillati</taxon>
        <taxon>Actinomycetota</taxon>
        <taxon>Actinomycetes</taxon>
        <taxon>Glycomycetales</taxon>
        <taxon>Glycomycetaceae</taxon>
        <taxon>Stackebrandtia</taxon>
    </lineage>
</organism>
<evidence type="ECO:0000259" key="1">
    <source>
        <dbReference type="SMART" id="SM00421"/>
    </source>
</evidence>
<evidence type="ECO:0000313" key="2">
    <source>
        <dbReference type="EMBL" id="TWJ12388.1"/>
    </source>
</evidence>
<proteinExistence type="predicted"/>
<keyword evidence="3" id="KW-1185">Reference proteome</keyword>
<dbReference type="SUPFAM" id="SSF46894">
    <property type="entry name" value="C-terminal effector domain of the bipartite response regulators"/>
    <property type="match status" value="1"/>
</dbReference>
<gene>
    <name evidence="2" type="ORF">LX16_3145</name>
</gene>
<dbReference type="AlphaFoldDB" id="A0A562V3H5"/>
<dbReference type="OrthoDB" id="5932488at2"/>
<reference evidence="2 3" key="1">
    <citation type="journal article" date="2013" name="Stand. Genomic Sci.">
        <title>Genomic Encyclopedia of Type Strains, Phase I: The one thousand microbial genomes (KMG-I) project.</title>
        <authorList>
            <person name="Kyrpides N.C."/>
            <person name="Woyke T."/>
            <person name="Eisen J.A."/>
            <person name="Garrity G."/>
            <person name="Lilburn T.G."/>
            <person name="Beck B.J."/>
            <person name="Whitman W.B."/>
            <person name="Hugenholtz P."/>
            <person name="Klenk H.P."/>
        </authorList>
    </citation>
    <scope>NUCLEOTIDE SEQUENCE [LARGE SCALE GENOMIC DNA]</scope>
    <source>
        <strain evidence="2 3">DSM 45044</strain>
    </source>
</reference>
<dbReference type="SMART" id="SM00421">
    <property type="entry name" value="HTH_LUXR"/>
    <property type="match status" value="1"/>
</dbReference>
<dbReference type="PANTHER" id="PTHR34293:SF1">
    <property type="entry name" value="HTH-TYPE TRANSCRIPTIONAL REGULATOR TRMBL2"/>
    <property type="match status" value="1"/>
</dbReference>
<dbReference type="InterPro" id="IPR016032">
    <property type="entry name" value="Sig_transdc_resp-reg_C-effctor"/>
</dbReference>
<dbReference type="Proteomes" id="UP000321617">
    <property type="component" value="Unassembled WGS sequence"/>
</dbReference>
<sequence>MTEGCDRLDWLDLSPAETRLYQRALALGRAFTASELAGTETGPDVRRSLLDKGFLSGDADGELVAVAPAAALHGMLQRRLAVVYDEAARLRRAESEVPRLAAELLTSTDGDIPVQAVEVITGRTAIGQRARALVDSCQRELLMLDAPPYAQAHPPAVAGSPGLRAAQARGVKIRRVFDRSALDFPGRGAAIAALTVGGMSARIAVEIPTKLLIADGRTALLPPTPDADARERALLIRDGVLGNVLVPLFELIWRTAVPLGAAPDAPAPADRELLSLLAGGVKDEAIARQLGVHVHTVRRRIARLSEQLGAATRFQAGVQAARRGWLVD</sequence>
<feature type="domain" description="HTH luxR-type" evidence="1">
    <location>
        <begin position="263"/>
        <end position="320"/>
    </location>
</feature>
<evidence type="ECO:0000313" key="3">
    <source>
        <dbReference type="Proteomes" id="UP000321617"/>
    </source>
</evidence>
<name>A0A562V3H5_9ACTN</name>
<dbReference type="InterPro" id="IPR000792">
    <property type="entry name" value="Tscrpt_reg_LuxR_C"/>
</dbReference>
<accession>A0A562V3H5</accession>
<protein>
    <recommendedName>
        <fullName evidence="1">HTH luxR-type domain-containing protein</fullName>
    </recommendedName>
</protein>
<dbReference type="EMBL" id="VLLL01000006">
    <property type="protein sequence ID" value="TWJ12388.1"/>
    <property type="molecule type" value="Genomic_DNA"/>
</dbReference>
<dbReference type="PANTHER" id="PTHR34293">
    <property type="entry name" value="HTH-TYPE TRANSCRIPTIONAL REGULATOR TRMBL2"/>
    <property type="match status" value="1"/>
</dbReference>